<feature type="non-terminal residue" evidence="1">
    <location>
        <position position="47"/>
    </location>
</feature>
<evidence type="ECO:0000313" key="2">
    <source>
        <dbReference type="Proteomes" id="UP000593561"/>
    </source>
</evidence>
<gene>
    <name evidence="1" type="ORF">Godav_029480</name>
</gene>
<proteinExistence type="predicted"/>
<accession>A0A7J8TH47</accession>
<keyword evidence="2" id="KW-1185">Reference proteome</keyword>
<evidence type="ECO:0000313" key="1">
    <source>
        <dbReference type="EMBL" id="MBA0637463.1"/>
    </source>
</evidence>
<comment type="caution">
    <text evidence="1">The sequence shown here is derived from an EMBL/GenBank/DDBJ whole genome shotgun (WGS) entry which is preliminary data.</text>
</comment>
<protein>
    <submittedName>
        <fullName evidence="1">Uncharacterized protein</fullName>
    </submittedName>
</protein>
<dbReference type="Proteomes" id="UP000593561">
    <property type="component" value="Unassembled WGS sequence"/>
</dbReference>
<organism evidence="1 2">
    <name type="scientific">Gossypium davidsonii</name>
    <name type="common">Davidson's cotton</name>
    <name type="synonym">Gossypium klotzschianum subsp. davidsonii</name>
    <dbReference type="NCBI Taxonomy" id="34287"/>
    <lineage>
        <taxon>Eukaryota</taxon>
        <taxon>Viridiplantae</taxon>
        <taxon>Streptophyta</taxon>
        <taxon>Embryophyta</taxon>
        <taxon>Tracheophyta</taxon>
        <taxon>Spermatophyta</taxon>
        <taxon>Magnoliopsida</taxon>
        <taxon>eudicotyledons</taxon>
        <taxon>Gunneridae</taxon>
        <taxon>Pentapetalae</taxon>
        <taxon>rosids</taxon>
        <taxon>malvids</taxon>
        <taxon>Malvales</taxon>
        <taxon>Malvaceae</taxon>
        <taxon>Malvoideae</taxon>
        <taxon>Gossypium</taxon>
    </lineage>
</organism>
<name>A0A7J8TH47_GOSDV</name>
<reference evidence="1 2" key="1">
    <citation type="journal article" date="2019" name="Genome Biol. Evol.">
        <title>Insights into the evolution of the New World diploid cottons (Gossypium, subgenus Houzingenia) based on genome sequencing.</title>
        <authorList>
            <person name="Grover C.E."/>
            <person name="Arick M.A. 2nd"/>
            <person name="Thrash A."/>
            <person name="Conover J.L."/>
            <person name="Sanders W.S."/>
            <person name="Peterson D.G."/>
            <person name="Frelichowski J.E."/>
            <person name="Scheffler J.A."/>
            <person name="Scheffler B.E."/>
            <person name="Wendel J.F."/>
        </authorList>
    </citation>
    <scope>NUCLEOTIDE SEQUENCE [LARGE SCALE GENOMIC DNA]</scope>
    <source>
        <strain evidence="1">27</strain>
        <tissue evidence="1">Leaf</tissue>
    </source>
</reference>
<dbReference type="EMBL" id="JABFAC010248506">
    <property type="protein sequence ID" value="MBA0637463.1"/>
    <property type="molecule type" value="Genomic_DNA"/>
</dbReference>
<dbReference type="AlphaFoldDB" id="A0A7J8TH47"/>
<sequence length="47" mass="5425">MSRRSGIPKKIDKLEPSQDDTVQPLFLTPKILQFLKELELHLFSSSI</sequence>